<keyword evidence="1" id="KW-0175">Coiled coil</keyword>
<feature type="coiled-coil region" evidence="1">
    <location>
        <begin position="226"/>
        <end position="257"/>
    </location>
</feature>
<sequence>MSYSSGEPPLSSGAVSTHPSVSEDAHTIMVNKVSWGAIFAGVVVALVVQVLLTMLGVGIGLATLDPGTGDNPAASTFSIAAGIWYVLSGIIASFAGGYIAARMSGKMVPTTGALHGLTTWAFTTLLVLYFLSTTIGSLVGGAFSGISSAIGGVSQTVAQTAAPALENINPLGEIEAQVRATGNDPEALNNAAVNAARALVTGDEEGRDEARQQAAQALANARGIPIEEANEQIVQIEQRYQQTVDRAQQRATEAADAAASGVSTGAILAFVALVLGAIAGWLGGRSGVVHPVYADRVIPTRHRL</sequence>
<geneLocation type="plasmid" evidence="3 4">
    <name>unnamed7</name>
</geneLocation>
<proteinExistence type="predicted"/>
<evidence type="ECO:0000256" key="2">
    <source>
        <dbReference type="SAM" id="Phobius"/>
    </source>
</evidence>
<feature type="transmembrane region" description="Helical" evidence="2">
    <location>
        <begin position="82"/>
        <end position="101"/>
    </location>
</feature>
<dbReference type="KEGG" id="pye:A6J80_22870"/>
<dbReference type="EMBL" id="CP020447">
    <property type="protein sequence ID" value="ARC39125.1"/>
    <property type="molecule type" value="Genomic_DNA"/>
</dbReference>
<accession>A0A1V0GZ32</accession>
<keyword evidence="2" id="KW-0472">Membrane</keyword>
<evidence type="ECO:0000313" key="4">
    <source>
        <dbReference type="Proteomes" id="UP000191257"/>
    </source>
</evidence>
<organism evidence="3 4">
    <name type="scientific">Paracoccus yeei</name>
    <dbReference type="NCBI Taxonomy" id="147645"/>
    <lineage>
        <taxon>Bacteria</taxon>
        <taxon>Pseudomonadati</taxon>
        <taxon>Pseudomonadota</taxon>
        <taxon>Alphaproteobacteria</taxon>
        <taxon>Rhodobacterales</taxon>
        <taxon>Paracoccaceae</taxon>
        <taxon>Paracoccus</taxon>
    </lineage>
</organism>
<dbReference type="RefSeq" id="WP_080623361.1">
    <property type="nucleotide sequence ID" value="NZ_CAWMZI010000008.1"/>
</dbReference>
<gene>
    <name evidence="3" type="ORF">A6J80_22870</name>
</gene>
<feature type="transmembrane region" description="Helical" evidence="2">
    <location>
        <begin position="113"/>
        <end position="131"/>
    </location>
</feature>
<keyword evidence="3" id="KW-0614">Plasmid</keyword>
<keyword evidence="2" id="KW-0812">Transmembrane</keyword>
<evidence type="ECO:0000313" key="3">
    <source>
        <dbReference type="EMBL" id="ARC39125.1"/>
    </source>
</evidence>
<feature type="transmembrane region" description="Helical" evidence="2">
    <location>
        <begin position="262"/>
        <end position="282"/>
    </location>
</feature>
<dbReference type="AlphaFoldDB" id="A0A1V0GZ32"/>
<name>A0A1V0GZ32_9RHOB</name>
<feature type="transmembrane region" description="Helical" evidence="2">
    <location>
        <begin position="37"/>
        <end position="62"/>
    </location>
</feature>
<protein>
    <submittedName>
        <fullName evidence="3">PhnA-like protein</fullName>
    </submittedName>
</protein>
<keyword evidence="2" id="KW-1133">Transmembrane helix</keyword>
<dbReference type="Proteomes" id="UP000191257">
    <property type="component" value="Plasmid unnamed7"/>
</dbReference>
<evidence type="ECO:0000256" key="1">
    <source>
        <dbReference type="SAM" id="Coils"/>
    </source>
</evidence>
<keyword evidence="4" id="KW-1185">Reference proteome</keyword>
<reference evidence="3" key="1">
    <citation type="submission" date="2017-12" db="EMBL/GenBank/DDBJ databases">
        <title>FDA dAtabase for Regulatory Grade micrObial Sequences (FDA-ARGOS): Supporting development and validation of Infectious Disease Dx tests.</title>
        <authorList>
            <person name="Campos J."/>
            <person name="Goldberg B."/>
            <person name="Tallon L."/>
            <person name="Sadzewicz L."/>
            <person name="Sengamalay N."/>
            <person name="Ott S."/>
            <person name="Godinez A."/>
            <person name="Nagaraj S."/>
            <person name="Vyas G."/>
            <person name="Aluvathingal J."/>
            <person name="Nadendla S."/>
            <person name="Geyer C."/>
            <person name="Nandy P."/>
            <person name="Hobson J."/>
            <person name="Sichtig H."/>
        </authorList>
    </citation>
    <scope>NUCLEOTIDE SEQUENCE</scope>
    <source>
        <strain evidence="3">FDAARGOS_252</strain>
        <plasmid evidence="3">unnamed7</plasmid>
    </source>
</reference>